<evidence type="ECO:0000313" key="1">
    <source>
        <dbReference type="EMBL" id="PNR54848.1"/>
    </source>
</evidence>
<dbReference type="EnsemblPlants" id="Pp3c4_3930V3.1">
    <property type="protein sequence ID" value="Pp3c4_3930V3.1"/>
    <property type="gene ID" value="Pp3c4_3930"/>
</dbReference>
<gene>
    <name evidence="2" type="primary">LOC112281075</name>
    <name evidence="1" type="ORF">PHYPA_005741</name>
</gene>
<dbReference type="EnsemblPlants" id="Pp3c4_3930V3.3">
    <property type="protein sequence ID" value="Pp3c4_3930V3.3"/>
    <property type="gene ID" value="Pp3c4_3930"/>
</dbReference>
<dbReference type="Gramene" id="Pp3c4_3930V3.2">
    <property type="protein sequence ID" value="Pp3c4_3930V3.2"/>
    <property type="gene ID" value="Pp3c4_3930"/>
</dbReference>
<reference evidence="1 3" key="2">
    <citation type="journal article" date="2018" name="Plant J.">
        <title>The Physcomitrella patens chromosome-scale assembly reveals moss genome structure and evolution.</title>
        <authorList>
            <person name="Lang D."/>
            <person name="Ullrich K.K."/>
            <person name="Murat F."/>
            <person name="Fuchs J."/>
            <person name="Jenkins J."/>
            <person name="Haas F.B."/>
            <person name="Piednoel M."/>
            <person name="Gundlach H."/>
            <person name="Van Bel M."/>
            <person name="Meyberg R."/>
            <person name="Vives C."/>
            <person name="Morata J."/>
            <person name="Symeonidi A."/>
            <person name="Hiss M."/>
            <person name="Muchero W."/>
            <person name="Kamisugi Y."/>
            <person name="Saleh O."/>
            <person name="Blanc G."/>
            <person name="Decker E.L."/>
            <person name="van Gessel N."/>
            <person name="Grimwood J."/>
            <person name="Hayes R.D."/>
            <person name="Graham S.W."/>
            <person name="Gunter L.E."/>
            <person name="McDaniel S.F."/>
            <person name="Hoernstein S.N.W."/>
            <person name="Larsson A."/>
            <person name="Li F.W."/>
            <person name="Perroud P.F."/>
            <person name="Phillips J."/>
            <person name="Ranjan P."/>
            <person name="Rokshar D.S."/>
            <person name="Rothfels C.J."/>
            <person name="Schneider L."/>
            <person name="Shu S."/>
            <person name="Stevenson D.W."/>
            <person name="Thummler F."/>
            <person name="Tillich M."/>
            <person name="Villarreal Aguilar J.C."/>
            <person name="Widiez T."/>
            <person name="Wong G.K."/>
            <person name="Wymore A."/>
            <person name="Zhang Y."/>
            <person name="Zimmer A.D."/>
            <person name="Quatrano R.S."/>
            <person name="Mayer K.F.X."/>
            <person name="Goodstein D."/>
            <person name="Casacuberta J.M."/>
            <person name="Vandepoele K."/>
            <person name="Reski R."/>
            <person name="Cuming A.C."/>
            <person name="Tuskan G.A."/>
            <person name="Maumus F."/>
            <person name="Salse J."/>
            <person name="Schmutz J."/>
            <person name="Rensing S.A."/>
        </authorList>
    </citation>
    <scope>NUCLEOTIDE SEQUENCE [LARGE SCALE GENOMIC DNA]</scope>
    <source>
        <strain evidence="2 3">cv. Gransden 2004</strain>
    </source>
</reference>
<name>A0A2K1KM36_PHYPA</name>
<organism evidence="1">
    <name type="scientific">Physcomitrium patens</name>
    <name type="common">Spreading-leaved earth moss</name>
    <name type="synonym">Physcomitrella patens</name>
    <dbReference type="NCBI Taxonomy" id="3218"/>
    <lineage>
        <taxon>Eukaryota</taxon>
        <taxon>Viridiplantae</taxon>
        <taxon>Streptophyta</taxon>
        <taxon>Embryophyta</taxon>
        <taxon>Bryophyta</taxon>
        <taxon>Bryophytina</taxon>
        <taxon>Bryopsida</taxon>
        <taxon>Funariidae</taxon>
        <taxon>Funariales</taxon>
        <taxon>Funariaceae</taxon>
        <taxon>Physcomitrium</taxon>
    </lineage>
</organism>
<protein>
    <submittedName>
        <fullName evidence="1 2">Uncharacterized protein</fullName>
    </submittedName>
</protein>
<reference evidence="1 3" key="1">
    <citation type="journal article" date="2008" name="Science">
        <title>The Physcomitrella genome reveals evolutionary insights into the conquest of land by plants.</title>
        <authorList>
            <person name="Rensing S."/>
            <person name="Lang D."/>
            <person name="Zimmer A."/>
            <person name="Terry A."/>
            <person name="Salamov A."/>
            <person name="Shapiro H."/>
            <person name="Nishiyama T."/>
            <person name="Perroud P.-F."/>
            <person name="Lindquist E."/>
            <person name="Kamisugi Y."/>
            <person name="Tanahashi T."/>
            <person name="Sakakibara K."/>
            <person name="Fujita T."/>
            <person name="Oishi K."/>
            <person name="Shin-I T."/>
            <person name="Kuroki Y."/>
            <person name="Toyoda A."/>
            <person name="Suzuki Y."/>
            <person name="Hashimoto A."/>
            <person name="Yamaguchi K."/>
            <person name="Sugano A."/>
            <person name="Kohara Y."/>
            <person name="Fujiyama A."/>
            <person name="Anterola A."/>
            <person name="Aoki S."/>
            <person name="Ashton N."/>
            <person name="Barbazuk W.B."/>
            <person name="Barker E."/>
            <person name="Bennetzen J."/>
            <person name="Bezanilla M."/>
            <person name="Blankenship R."/>
            <person name="Cho S.H."/>
            <person name="Dutcher S."/>
            <person name="Estelle M."/>
            <person name="Fawcett J.A."/>
            <person name="Gundlach H."/>
            <person name="Hanada K."/>
            <person name="Heyl A."/>
            <person name="Hicks K.A."/>
            <person name="Hugh J."/>
            <person name="Lohr M."/>
            <person name="Mayer K."/>
            <person name="Melkozernov A."/>
            <person name="Murata T."/>
            <person name="Nelson D."/>
            <person name="Pils B."/>
            <person name="Prigge M."/>
            <person name="Reiss B."/>
            <person name="Renner T."/>
            <person name="Rombauts S."/>
            <person name="Rushton P."/>
            <person name="Sanderfoot A."/>
            <person name="Schween G."/>
            <person name="Shiu S.-H."/>
            <person name="Stueber K."/>
            <person name="Theodoulou F.L."/>
            <person name="Tu H."/>
            <person name="Van de Peer Y."/>
            <person name="Verrier P.J."/>
            <person name="Waters E."/>
            <person name="Wood A."/>
            <person name="Yang L."/>
            <person name="Cove D."/>
            <person name="Cuming A."/>
            <person name="Hasebe M."/>
            <person name="Lucas S."/>
            <person name="Mishler D.B."/>
            <person name="Reski R."/>
            <person name="Grigoriev I."/>
            <person name="Quatrano R.S."/>
            <person name="Boore J.L."/>
        </authorList>
    </citation>
    <scope>NUCLEOTIDE SEQUENCE [LARGE SCALE GENOMIC DNA]</scope>
    <source>
        <strain evidence="2 3">cv. Gransden 2004</strain>
    </source>
</reference>
<dbReference type="Gramene" id="Pp3c4_3930V3.1">
    <property type="protein sequence ID" value="Pp3c4_3930V3.1"/>
    <property type="gene ID" value="Pp3c4_3930"/>
</dbReference>
<evidence type="ECO:0000313" key="2">
    <source>
        <dbReference type="EnsemblPlants" id="Pp3c4_3930V3.1"/>
    </source>
</evidence>
<reference evidence="2" key="3">
    <citation type="submission" date="2020-12" db="UniProtKB">
        <authorList>
            <consortium name="EnsemblPlants"/>
        </authorList>
    </citation>
    <scope>IDENTIFICATION</scope>
</reference>
<dbReference type="EnsemblPlants" id="Pp3c4_3930V3.2">
    <property type="protein sequence ID" value="Pp3c4_3930V3.2"/>
    <property type="gene ID" value="Pp3c4_3930"/>
</dbReference>
<dbReference type="PaxDb" id="3218-PP1S273_39V6.1"/>
<dbReference type="Gramene" id="Pp3c4_3930V3.4">
    <property type="protein sequence ID" value="Pp3c4_3930V3.4"/>
    <property type="gene ID" value="Pp3c4_3930"/>
</dbReference>
<evidence type="ECO:0000313" key="3">
    <source>
        <dbReference type="Proteomes" id="UP000006727"/>
    </source>
</evidence>
<keyword evidence="3" id="KW-1185">Reference proteome</keyword>
<dbReference type="Proteomes" id="UP000006727">
    <property type="component" value="Chromosome 4"/>
</dbReference>
<sequence length="136" mass="16082">MWLLPQVRMPGNLHLQSKHLVRFRELCRLQWRNRRDLHWCRDRYFLRQFACLKPVDCCQSRWQVRQLRLACTWGLCVGSQPEMQQRHTQNPVAGANASPPPRCGALVAGGYRNPILARQTHIHTYTDTNKTHLEKR</sequence>
<dbReference type="EMBL" id="ABEU02000004">
    <property type="protein sequence ID" value="PNR54848.1"/>
    <property type="molecule type" value="Genomic_DNA"/>
</dbReference>
<dbReference type="Gramene" id="Pp3c4_3930V3.3">
    <property type="protein sequence ID" value="Pp3c4_3930V3.3"/>
    <property type="gene ID" value="Pp3c4_3930"/>
</dbReference>
<accession>A0A2K1KM36</accession>
<dbReference type="EnsemblPlants" id="Pp3c4_3930V3.4">
    <property type="protein sequence ID" value="Pp3c4_3930V3.4"/>
    <property type="gene ID" value="Pp3c4_3930"/>
</dbReference>
<proteinExistence type="predicted"/>
<dbReference type="AlphaFoldDB" id="A0A2K1KM36"/>